<feature type="transmembrane region" description="Helical" evidence="5">
    <location>
        <begin position="100"/>
        <end position="120"/>
    </location>
</feature>
<dbReference type="PANTHER" id="PTHR43731:SF9">
    <property type="entry name" value="SLR1461 PROTEIN"/>
    <property type="match status" value="1"/>
</dbReference>
<evidence type="ECO:0000313" key="8">
    <source>
        <dbReference type="Proteomes" id="UP000567795"/>
    </source>
</evidence>
<sequence>MLMGCWVALLWVLELVDTLSGHRLDTFGVIPRVPGEFRDLIPSAFGHFGFAHVAANSLPLFVLGFLAALRGIPRFLAAVAVIMLVSGLGVWLISPPATNTAGASGVVFGLFAYLVVRGFADRRPVDVGVGLLVAAAYGSILWGALPIAEGVSWQGHLSGLIGGVLAAMLLRRSPAPDGF</sequence>
<dbReference type="EMBL" id="JACBZD010000001">
    <property type="protein sequence ID" value="NYI05785.1"/>
    <property type="molecule type" value="Genomic_DNA"/>
</dbReference>
<proteinExistence type="predicted"/>
<dbReference type="Pfam" id="PF01694">
    <property type="entry name" value="Rhomboid"/>
    <property type="match status" value="1"/>
</dbReference>
<protein>
    <submittedName>
        <fullName evidence="7">Membrane associated rhomboid family serine protease</fullName>
    </submittedName>
</protein>
<dbReference type="InterPro" id="IPR035952">
    <property type="entry name" value="Rhomboid-like_sf"/>
</dbReference>
<feature type="transmembrane region" description="Helical" evidence="5">
    <location>
        <begin position="75"/>
        <end position="94"/>
    </location>
</feature>
<dbReference type="SUPFAM" id="SSF144091">
    <property type="entry name" value="Rhomboid-like"/>
    <property type="match status" value="1"/>
</dbReference>
<evidence type="ECO:0000256" key="3">
    <source>
        <dbReference type="ARBA" id="ARBA00022989"/>
    </source>
</evidence>
<comment type="subcellular location">
    <subcellularLocation>
        <location evidence="1">Membrane</location>
        <topology evidence="1">Multi-pass membrane protein</topology>
    </subcellularLocation>
</comment>
<feature type="domain" description="Peptidase S54 rhomboid" evidence="6">
    <location>
        <begin position="35"/>
        <end position="172"/>
    </location>
</feature>
<keyword evidence="3 5" id="KW-1133">Transmembrane helix</keyword>
<dbReference type="PANTHER" id="PTHR43731">
    <property type="entry name" value="RHOMBOID PROTEASE"/>
    <property type="match status" value="1"/>
</dbReference>
<keyword evidence="7" id="KW-0378">Hydrolase</keyword>
<dbReference type="GO" id="GO:0004252">
    <property type="term" value="F:serine-type endopeptidase activity"/>
    <property type="evidence" value="ECO:0007669"/>
    <property type="project" value="InterPro"/>
</dbReference>
<reference evidence="7 8" key="1">
    <citation type="submission" date="2020-07" db="EMBL/GenBank/DDBJ databases">
        <title>Sequencing the genomes of 1000 actinobacteria strains.</title>
        <authorList>
            <person name="Klenk H.-P."/>
        </authorList>
    </citation>
    <scope>NUCLEOTIDE SEQUENCE [LARGE SCALE GENOMIC DNA]</scope>
    <source>
        <strain evidence="7 8">DSM 42178</strain>
    </source>
</reference>
<evidence type="ECO:0000256" key="4">
    <source>
        <dbReference type="ARBA" id="ARBA00023136"/>
    </source>
</evidence>
<dbReference type="InterPro" id="IPR022764">
    <property type="entry name" value="Peptidase_S54_rhomboid_dom"/>
</dbReference>
<comment type="caution">
    <text evidence="7">The sequence shown here is derived from an EMBL/GenBank/DDBJ whole genome shotgun (WGS) entry which is preliminary data.</text>
</comment>
<evidence type="ECO:0000256" key="1">
    <source>
        <dbReference type="ARBA" id="ARBA00004141"/>
    </source>
</evidence>
<feature type="transmembrane region" description="Helical" evidence="5">
    <location>
        <begin position="127"/>
        <end position="145"/>
    </location>
</feature>
<gene>
    <name evidence="7" type="ORF">FHU37_002728</name>
</gene>
<dbReference type="GO" id="GO:0006508">
    <property type="term" value="P:proteolysis"/>
    <property type="evidence" value="ECO:0007669"/>
    <property type="project" value="UniProtKB-KW"/>
</dbReference>
<organism evidence="7 8">
    <name type="scientific">Allostreptomyces psammosilenae</name>
    <dbReference type="NCBI Taxonomy" id="1892865"/>
    <lineage>
        <taxon>Bacteria</taxon>
        <taxon>Bacillati</taxon>
        <taxon>Actinomycetota</taxon>
        <taxon>Actinomycetes</taxon>
        <taxon>Kitasatosporales</taxon>
        <taxon>Streptomycetaceae</taxon>
        <taxon>Allostreptomyces</taxon>
    </lineage>
</organism>
<keyword evidence="7" id="KW-0645">Protease</keyword>
<name>A0A852ZV35_9ACTN</name>
<evidence type="ECO:0000313" key="7">
    <source>
        <dbReference type="EMBL" id="NYI05785.1"/>
    </source>
</evidence>
<accession>A0A852ZV35</accession>
<evidence type="ECO:0000256" key="5">
    <source>
        <dbReference type="SAM" id="Phobius"/>
    </source>
</evidence>
<dbReference type="InterPro" id="IPR050925">
    <property type="entry name" value="Rhomboid_protease_S54"/>
</dbReference>
<keyword evidence="2 5" id="KW-0812">Transmembrane</keyword>
<dbReference type="Proteomes" id="UP000567795">
    <property type="component" value="Unassembled WGS sequence"/>
</dbReference>
<dbReference type="Gene3D" id="1.20.1540.10">
    <property type="entry name" value="Rhomboid-like"/>
    <property type="match status" value="1"/>
</dbReference>
<dbReference type="AlphaFoldDB" id="A0A852ZV35"/>
<keyword evidence="4 5" id="KW-0472">Membrane</keyword>
<feature type="transmembrane region" description="Helical" evidence="5">
    <location>
        <begin position="45"/>
        <end position="68"/>
    </location>
</feature>
<dbReference type="GO" id="GO:0016020">
    <property type="term" value="C:membrane"/>
    <property type="evidence" value="ECO:0007669"/>
    <property type="project" value="UniProtKB-SubCell"/>
</dbReference>
<keyword evidence="8" id="KW-1185">Reference proteome</keyword>
<evidence type="ECO:0000256" key="2">
    <source>
        <dbReference type="ARBA" id="ARBA00022692"/>
    </source>
</evidence>
<evidence type="ECO:0000259" key="6">
    <source>
        <dbReference type="Pfam" id="PF01694"/>
    </source>
</evidence>